<feature type="transmembrane region" description="Helical" evidence="1">
    <location>
        <begin position="253"/>
        <end position="274"/>
    </location>
</feature>
<evidence type="ECO:0000313" key="3">
    <source>
        <dbReference type="Proteomes" id="UP001501367"/>
    </source>
</evidence>
<keyword evidence="1" id="KW-0472">Membrane</keyword>
<keyword evidence="3" id="KW-1185">Reference proteome</keyword>
<evidence type="ECO:0000313" key="2">
    <source>
        <dbReference type="EMBL" id="GAA3747119.1"/>
    </source>
</evidence>
<keyword evidence="1" id="KW-0812">Transmembrane</keyword>
<sequence>MISLSIIIGLLIIRWIFTIEFEIFDFNEKIWNFWLPVLLPWIPILIWLRPRFKILILKNDHHEFFFQFLSAITITACLINSQEYLTTATGKLQKLSTITDIEITPKSRYYNLANFSVATNFGGTYTSFSRSGRSNDLNFDIYFVVPIFDRKQTNINSLPKYWYGVSFHDRLRNARNDEKNKRSYNEFYNYCLDRMKNYDFYSLDHFERTPTSDKKQNFIKAVEARAQKKSENYVILEPIKEKYEKRNGNKFQWIFGSFGIGFSILLFTLIWPGFSATEMRKFKTNKGHKKLF</sequence>
<proteinExistence type="predicted"/>
<dbReference type="EMBL" id="BAABDT010000006">
    <property type="protein sequence ID" value="GAA3747119.1"/>
    <property type="molecule type" value="Genomic_DNA"/>
</dbReference>
<feature type="transmembrane region" description="Helical" evidence="1">
    <location>
        <begin position="30"/>
        <end position="48"/>
    </location>
</feature>
<comment type="caution">
    <text evidence="2">The sequence shown here is derived from an EMBL/GenBank/DDBJ whole genome shotgun (WGS) entry which is preliminary data.</text>
</comment>
<evidence type="ECO:0008006" key="4">
    <source>
        <dbReference type="Google" id="ProtNLM"/>
    </source>
</evidence>
<protein>
    <recommendedName>
        <fullName evidence="4">DUF4105 domain-containing protein</fullName>
    </recommendedName>
</protein>
<reference evidence="3" key="1">
    <citation type="journal article" date="2019" name="Int. J. Syst. Evol. Microbiol.">
        <title>The Global Catalogue of Microorganisms (GCM) 10K type strain sequencing project: providing services to taxonomists for standard genome sequencing and annotation.</title>
        <authorList>
            <consortium name="The Broad Institute Genomics Platform"/>
            <consortium name="The Broad Institute Genome Sequencing Center for Infectious Disease"/>
            <person name="Wu L."/>
            <person name="Ma J."/>
        </authorList>
    </citation>
    <scope>NUCLEOTIDE SEQUENCE [LARGE SCALE GENOMIC DNA]</scope>
    <source>
        <strain evidence="3">JCM 17336</strain>
    </source>
</reference>
<accession>A0ABP7FUY2</accession>
<feature type="transmembrane region" description="Helical" evidence="1">
    <location>
        <begin position="7"/>
        <end position="24"/>
    </location>
</feature>
<name>A0ABP7FUY2_9FLAO</name>
<dbReference type="Proteomes" id="UP001501367">
    <property type="component" value="Unassembled WGS sequence"/>
</dbReference>
<gene>
    <name evidence="2" type="ORF">GCM10022422_34550</name>
</gene>
<keyword evidence="1" id="KW-1133">Transmembrane helix</keyword>
<evidence type="ECO:0000256" key="1">
    <source>
        <dbReference type="SAM" id="Phobius"/>
    </source>
</evidence>
<organism evidence="2 3">
    <name type="scientific">Flavobacterium ginsengisoli</name>
    <dbReference type="NCBI Taxonomy" id="871694"/>
    <lineage>
        <taxon>Bacteria</taxon>
        <taxon>Pseudomonadati</taxon>
        <taxon>Bacteroidota</taxon>
        <taxon>Flavobacteriia</taxon>
        <taxon>Flavobacteriales</taxon>
        <taxon>Flavobacteriaceae</taxon>
        <taxon>Flavobacterium</taxon>
    </lineage>
</organism>